<dbReference type="Gene3D" id="3.90.79.10">
    <property type="entry name" value="Nucleoside Triphosphate Pyrophosphohydrolase"/>
    <property type="match status" value="1"/>
</dbReference>
<dbReference type="PANTHER" id="PTHR43222:SF2">
    <property type="entry name" value="NUDIX HYDROLASE 23, CHLOROPLASTIC"/>
    <property type="match status" value="1"/>
</dbReference>
<name>A0A1F5KER0_9BACT</name>
<evidence type="ECO:0000313" key="2">
    <source>
        <dbReference type="EMBL" id="OGE39265.1"/>
    </source>
</evidence>
<evidence type="ECO:0000259" key="1">
    <source>
        <dbReference type="PROSITE" id="PS51462"/>
    </source>
</evidence>
<accession>A0A1F5KER0</accession>
<dbReference type="InterPro" id="IPR015797">
    <property type="entry name" value="NUDIX_hydrolase-like_dom_sf"/>
</dbReference>
<dbReference type="PROSITE" id="PS51462">
    <property type="entry name" value="NUDIX"/>
    <property type="match status" value="1"/>
</dbReference>
<protein>
    <recommendedName>
        <fullName evidence="1">Nudix hydrolase domain-containing protein</fullName>
    </recommendedName>
</protein>
<dbReference type="PANTHER" id="PTHR43222">
    <property type="entry name" value="NUDIX HYDROLASE 23"/>
    <property type="match status" value="1"/>
</dbReference>
<dbReference type="SUPFAM" id="SSF55811">
    <property type="entry name" value="Nudix"/>
    <property type="match status" value="1"/>
</dbReference>
<feature type="domain" description="Nudix hydrolase" evidence="1">
    <location>
        <begin position="31"/>
        <end position="163"/>
    </location>
</feature>
<evidence type="ECO:0000313" key="3">
    <source>
        <dbReference type="Proteomes" id="UP000176527"/>
    </source>
</evidence>
<organism evidence="2 3">
    <name type="scientific">Candidatus Daviesbacteria bacterium RIFCSPHIGHO2_12_FULL_37_11</name>
    <dbReference type="NCBI Taxonomy" id="1797777"/>
    <lineage>
        <taxon>Bacteria</taxon>
        <taxon>Candidatus Daviesiibacteriota</taxon>
    </lineage>
</organism>
<comment type="caution">
    <text evidence="2">The sequence shown here is derived from an EMBL/GenBank/DDBJ whole genome shotgun (WGS) entry which is preliminary data.</text>
</comment>
<proteinExistence type="predicted"/>
<sequence length="166" mass="19064">MYKFCPKCGIEINKATNRSFVCKCGFSFYANPKPTSSFIPIYKNEILLYERAFEPSIGKLDLIGGFLEYREDPIIGGIREFNEETGIKLKAKDLEFLGIFMGKYPFKREVYSTLNIIYTVNFKAKIIPKGSDEIGKFLWIPVNKTEDFAFAPIKEAISMINKKLKL</sequence>
<dbReference type="EMBL" id="MFDE01000003">
    <property type="protein sequence ID" value="OGE39265.1"/>
    <property type="molecule type" value="Genomic_DNA"/>
</dbReference>
<dbReference type="InterPro" id="IPR000086">
    <property type="entry name" value="NUDIX_hydrolase_dom"/>
</dbReference>
<dbReference type="Pfam" id="PF00293">
    <property type="entry name" value="NUDIX"/>
    <property type="match status" value="1"/>
</dbReference>
<gene>
    <name evidence="2" type="ORF">A3F00_04235</name>
</gene>
<reference evidence="2 3" key="1">
    <citation type="journal article" date="2016" name="Nat. Commun.">
        <title>Thousands of microbial genomes shed light on interconnected biogeochemical processes in an aquifer system.</title>
        <authorList>
            <person name="Anantharaman K."/>
            <person name="Brown C.T."/>
            <person name="Hug L.A."/>
            <person name="Sharon I."/>
            <person name="Castelle C.J."/>
            <person name="Probst A.J."/>
            <person name="Thomas B.C."/>
            <person name="Singh A."/>
            <person name="Wilkins M.J."/>
            <person name="Karaoz U."/>
            <person name="Brodie E.L."/>
            <person name="Williams K.H."/>
            <person name="Hubbard S.S."/>
            <person name="Banfield J.F."/>
        </authorList>
    </citation>
    <scope>NUCLEOTIDE SEQUENCE [LARGE SCALE GENOMIC DNA]</scope>
</reference>
<dbReference type="AlphaFoldDB" id="A0A1F5KER0"/>
<dbReference type="Proteomes" id="UP000176527">
    <property type="component" value="Unassembled WGS sequence"/>
</dbReference>